<organism evidence="1">
    <name type="scientific">marine metagenome</name>
    <dbReference type="NCBI Taxonomy" id="408172"/>
    <lineage>
        <taxon>unclassified sequences</taxon>
        <taxon>metagenomes</taxon>
        <taxon>ecological metagenomes</taxon>
    </lineage>
</organism>
<proteinExistence type="predicted"/>
<dbReference type="NCBIfam" id="TIGR02466">
    <property type="entry name" value="TIGR02466 family protein"/>
    <property type="match status" value="1"/>
</dbReference>
<evidence type="ECO:0000313" key="1">
    <source>
        <dbReference type="EMBL" id="SUZ47514.1"/>
    </source>
</evidence>
<evidence type="ECO:0008006" key="2">
    <source>
        <dbReference type="Google" id="ProtNLM"/>
    </source>
</evidence>
<reference evidence="1" key="1">
    <citation type="submission" date="2018-05" db="EMBL/GenBank/DDBJ databases">
        <authorList>
            <person name="Lanie J.A."/>
            <person name="Ng W.-L."/>
            <person name="Kazmierczak K.M."/>
            <person name="Andrzejewski T.M."/>
            <person name="Davidsen T.M."/>
            <person name="Wayne K.J."/>
            <person name="Tettelin H."/>
            <person name="Glass J.I."/>
            <person name="Rusch D."/>
            <person name="Podicherti R."/>
            <person name="Tsui H.-C.T."/>
            <person name="Winkler M.E."/>
        </authorList>
    </citation>
    <scope>NUCLEOTIDE SEQUENCE</scope>
</reference>
<dbReference type="Pfam" id="PF13759">
    <property type="entry name" value="2OG-FeII_Oxy_5"/>
    <property type="match status" value="1"/>
</dbReference>
<dbReference type="InterPro" id="IPR012668">
    <property type="entry name" value="CHP02466"/>
</dbReference>
<name>A0A381N0G0_9ZZZZ</name>
<gene>
    <name evidence="1" type="ORF">METZ01_LOCUS368</name>
</gene>
<dbReference type="EMBL" id="UINC01000021">
    <property type="protein sequence ID" value="SUZ47514.1"/>
    <property type="molecule type" value="Genomic_DNA"/>
</dbReference>
<protein>
    <recommendedName>
        <fullName evidence="2">Fe2OG dioxygenase domain-containing protein</fullName>
    </recommendedName>
</protein>
<sequence length="206" mass="23391">MKPEMINLFAVPVAKSSFGRSYTGSELEYMESQLQSPAKAINNYASQNKNVLDHEGLKDMRTIIQDHLDNYFKTVYDTSNNVSLRITQSWLTLSHKGESHHSHTHPNSVVSGVVYINVGEDDGISFYRNEENLWFELEPSETNYYNSYKIHVATKVGDLILFPSNVKHGVREVTEDIKRVSLSFNTFFSGEMGNPEFSNALRITTG</sequence>
<accession>A0A381N0G0</accession>
<dbReference type="AlphaFoldDB" id="A0A381N0G0"/>
<dbReference type="Gene3D" id="2.60.120.620">
    <property type="entry name" value="q2cbj1_9rhob like domain"/>
    <property type="match status" value="1"/>
</dbReference>
<dbReference type="SUPFAM" id="SSF51197">
    <property type="entry name" value="Clavaminate synthase-like"/>
    <property type="match status" value="1"/>
</dbReference>